<dbReference type="EMBL" id="KZ821682">
    <property type="protein sequence ID" value="PYH84876.1"/>
    <property type="molecule type" value="Genomic_DNA"/>
</dbReference>
<dbReference type="SMART" id="SM00993">
    <property type="entry name" value="YL1_C"/>
    <property type="match status" value="1"/>
</dbReference>
<feature type="compositionally biased region" description="Low complexity" evidence="2">
    <location>
        <begin position="556"/>
        <end position="571"/>
    </location>
</feature>
<feature type="compositionally biased region" description="Basic and acidic residues" evidence="2">
    <location>
        <begin position="458"/>
        <end position="478"/>
    </location>
</feature>
<feature type="compositionally biased region" description="Low complexity" evidence="2">
    <location>
        <begin position="315"/>
        <end position="329"/>
    </location>
</feature>
<feature type="compositionally biased region" description="Low complexity" evidence="2">
    <location>
        <begin position="379"/>
        <end position="414"/>
    </location>
</feature>
<comment type="similarity">
    <text evidence="1">Belongs to the VPS72/YL1 family.</text>
</comment>
<dbReference type="PANTHER" id="PTHR13275:SF4">
    <property type="entry name" value="VACUOLAR PROTEIN SORTING-ASSOCIATED PROTEIN 72 HOMOLOG"/>
    <property type="match status" value="1"/>
</dbReference>
<dbReference type="InterPro" id="IPR013272">
    <property type="entry name" value="Vps72/YL1_C"/>
</dbReference>
<feature type="compositionally biased region" description="Low complexity" evidence="2">
    <location>
        <begin position="479"/>
        <end position="492"/>
    </location>
</feature>
<feature type="compositionally biased region" description="Basic and acidic residues" evidence="2">
    <location>
        <begin position="100"/>
        <end position="116"/>
    </location>
</feature>
<feature type="compositionally biased region" description="Polar residues" evidence="2">
    <location>
        <begin position="159"/>
        <end position="171"/>
    </location>
</feature>
<organism evidence="4 5">
    <name type="scientific">Aspergillus uvarum CBS 121591</name>
    <dbReference type="NCBI Taxonomy" id="1448315"/>
    <lineage>
        <taxon>Eukaryota</taxon>
        <taxon>Fungi</taxon>
        <taxon>Dikarya</taxon>
        <taxon>Ascomycota</taxon>
        <taxon>Pezizomycotina</taxon>
        <taxon>Eurotiomycetes</taxon>
        <taxon>Eurotiomycetidae</taxon>
        <taxon>Eurotiales</taxon>
        <taxon>Aspergillaceae</taxon>
        <taxon>Aspergillus</taxon>
        <taxon>Aspergillus subgen. Circumdati</taxon>
    </lineage>
</organism>
<dbReference type="GeneID" id="37140580"/>
<keyword evidence="5" id="KW-1185">Reference proteome</keyword>
<feature type="compositionally biased region" description="Basic and acidic residues" evidence="2">
    <location>
        <begin position="431"/>
        <end position="442"/>
    </location>
</feature>
<dbReference type="PANTHER" id="PTHR13275">
    <property type="entry name" value="YL-1 PROTEIN TRANSCRIPTION FACTOR-LIKE 1"/>
    <property type="match status" value="1"/>
</dbReference>
<dbReference type="GO" id="GO:0005634">
    <property type="term" value="C:nucleus"/>
    <property type="evidence" value="ECO:0007669"/>
    <property type="project" value="TreeGrafter"/>
</dbReference>
<dbReference type="InterPro" id="IPR046757">
    <property type="entry name" value="YL1_N"/>
</dbReference>
<protein>
    <submittedName>
        <fullName evidence="4">YL1-domain-containing protein</fullName>
    </submittedName>
</protein>
<dbReference type="Proteomes" id="UP000248340">
    <property type="component" value="Unassembled WGS sequence"/>
</dbReference>
<dbReference type="Pfam" id="PF08265">
    <property type="entry name" value="YL1_C"/>
    <property type="match status" value="1"/>
</dbReference>
<feature type="region of interest" description="Disordered" evidence="2">
    <location>
        <begin position="271"/>
        <end position="600"/>
    </location>
</feature>
<evidence type="ECO:0000259" key="3">
    <source>
        <dbReference type="SMART" id="SM00993"/>
    </source>
</evidence>
<evidence type="ECO:0000313" key="4">
    <source>
        <dbReference type="EMBL" id="PYH84876.1"/>
    </source>
</evidence>
<sequence>MADEHETPSSAEEETQVESLIQGRAKRSTAGLHMSALLDAAADDDLALLFEEVEDDNEFAVDAEEMGGEEDDMRFDTSSEDEDDQGPSAKDDDFEGEQQLQKEERADKKKKRAKDDLRYKIAAKRVKIDPTAVSAVPAPRPKKKSERVSWIPTPEEGPTRSSSRRQTMQNKELTHARLKDSEEKRIRLIATMEEAAKRKAQFKPKEMTQAERLAEAERVERHNSKSLNRWEEMEKRKAEERKAKIEALQNRRLEGPVMSYWSGIATWADGRLTRVGKVDITPKPEKEDTTRKKSKKSDKEGKNVTEQKPTEDGATVEPATPQAAPPATNEAEKPKDSVEIAGGEPVKGNPEPSEVPPTDTRPVQEGDAPSESKTTIADSEASPCAPEAASASATAPAPAEASAAAPEQPSTSAPVEASGTEKSSELPPVDVELKDTEMKDAEPQNPVQDTASPGGEAETDKAESKVEKPDAEKPEKATEAAAQAPQSSAQPSGDETSAAEPAKQPEVEVPATQPKPSEAEQPTEENLSDGKKEPISEPLATTGQGIEAVAASEELSPTAVPAAADAPSQADSLKDALVPTQSEKDTPELHANQPNVVTEDAPQVVVPQPPSIIEQTGRNLTILENFDDKTAQSREFSIYFNAKKPPRLTKISSSLCVITSLPSRYRDPDTSLPFANAYAYHEIRNAVSQKFSWSPMLGCYVGPAGVAARGVPARFLGGPEAKEETKELAPSTVDDKAPNDSPATKANGEPKAPAAAEASKTATPDPGSAAASTPTPAATGDPMEVD</sequence>
<proteinExistence type="inferred from homology"/>
<feature type="compositionally biased region" description="Low complexity" evidence="2">
    <location>
        <begin position="749"/>
        <end position="786"/>
    </location>
</feature>
<feature type="compositionally biased region" description="Basic and acidic residues" evidence="2">
    <location>
        <begin position="276"/>
        <end position="311"/>
    </location>
</feature>
<evidence type="ECO:0000256" key="1">
    <source>
        <dbReference type="ARBA" id="ARBA00006832"/>
    </source>
</evidence>
<feature type="compositionally biased region" description="Basic and acidic residues" evidence="2">
    <location>
        <begin position="172"/>
        <end position="182"/>
    </location>
</feature>
<dbReference type="AlphaFoldDB" id="A0A319CG73"/>
<feature type="compositionally biased region" description="Acidic residues" evidence="2">
    <location>
        <begin position="55"/>
        <end position="85"/>
    </location>
</feature>
<feature type="compositionally biased region" description="Basic and acidic residues" evidence="2">
    <location>
        <begin position="721"/>
        <end position="738"/>
    </location>
</feature>
<name>A0A319CG73_9EURO</name>
<dbReference type="STRING" id="1448315.A0A319CG73"/>
<dbReference type="Pfam" id="PF05764">
    <property type="entry name" value="YL1"/>
    <property type="match status" value="1"/>
</dbReference>
<reference evidence="4 5" key="1">
    <citation type="submission" date="2016-12" db="EMBL/GenBank/DDBJ databases">
        <title>The genomes of Aspergillus section Nigri reveals drivers in fungal speciation.</title>
        <authorList>
            <consortium name="DOE Joint Genome Institute"/>
            <person name="Vesth T.C."/>
            <person name="Nybo J."/>
            <person name="Theobald S."/>
            <person name="Brandl J."/>
            <person name="Frisvad J.C."/>
            <person name="Nielsen K.F."/>
            <person name="Lyhne E.K."/>
            <person name="Kogle M.E."/>
            <person name="Kuo A."/>
            <person name="Riley R."/>
            <person name="Clum A."/>
            <person name="Nolan M."/>
            <person name="Lipzen A."/>
            <person name="Salamov A."/>
            <person name="Henrissat B."/>
            <person name="Wiebenga A."/>
            <person name="De Vries R.P."/>
            <person name="Grigoriev I.V."/>
            <person name="Mortensen U.H."/>
            <person name="Andersen M.R."/>
            <person name="Baker S.E."/>
        </authorList>
    </citation>
    <scope>NUCLEOTIDE SEQUENCE [LARGE SCALE GENOMIC DNA]</scope>
    <source>
        <strain evidence="4 5">CBS 121591</strain>
    </source>
</reference>
<accession>A0A319CG73</accession>
<feature type="region of interest" description="Disordered" evidence="2">
    <location>
        <begin position="721"/>
        <end position="786"/>
    </location>
</feature>
<dbReference type="RefSeq" id="XP_025495076.1">
    <property type="nucleotide sequence ID" value="XM_025637838.1"/>
</dbReference>
<feature type="compositionally biased region" description="Basic and acidic residues" evidence="2">
    <location>
        <begin position="203"/>
        <end position="240"/>
    </location>
</feature>
<dbReference type="VEuPathDB" id="FungiDB:BO82DRAFT_381298"/>
<feature type="region of interest" description="Disordered" evidence="2">
    <location>
        <begin position="55"/>
        <end position="116"/>
    </location>
</feature>
<feature type="region of interest" description="Disordered" evidence="2">
    <location>
        <begin position="197"/>
        <end position="240"/>
    </location>
</feature>
<dbReference type="OrthoDB" id="3942062at2759"/>
<feature type="region of interest" description="Disordered" evidence="2">
    <location>
        <begin position="1"/>
        <end position="28"/>
    </location>
</feature>
<evidence type="ECO:0000256" key="2">
    <source>
        <dbReference type="SAM" id="MobiDB-lite"/>
    </source>
</evidence>
<feature type="domain" description="Vps72/YL1 C-terminal" evidence="3">
    <location>
        <begin position="654"/>
        <end position="683"/>
    </location>
</feature>
<gene>
    <name evidence="4" type="ORF">BO82DRAFT_381298</name>
</gene>
<evidence type="ECO:0000313" key="5">
    <source>
        <dbReference type="Proteomes" id="UP000248340"/>
    </source>
</evidence>
<feature type="region of interest" description="Disordered" evidence="2">
    <location>
        <begin position="129"/>
        <end position="182"/>
    </location>
</feature>